<organism evidence="2 3">
    <name type="scientific">Candidatus Iainarchaeum sp</name>
    <dbReference type="NCBI Taxonomy" id="3101447"/>
    <lineage>
        <taxon>Archaea</taxon>
        <taxon>Candidatus Iainarchaeota</taxon>
        <taxon>Candidatus Iainarchaeia</taxon>
        <taxon>Candidatus Iainarchaeales</taxon>
        <taxon>Candidatus Iainarchaeaceae</taxon>
        <taxon>Candidatus Iainarchaeum</taxon>
    </lineage>
</organism>
<reference evidence="2 3" key="1">
    <citation type="submission" date="2018-06" db="EMBL/GenBank/DDBJ databases">
        <title>Extensive metabolic versatility and redundancy in microbially diverse, dynamic hydrothermal sediments.</title>
        <authorList>
            <person name="Dombrowski N."/>
            <person name="Teske A."/>
            <person name="Baker B.J."/>
        </authorList>
    </citation>
    <scope>NUCLEOTIDE SEQUENCE [LARGE SCALE GENOMIC DNA]</scope>
    <source>
        <strain evidence="2">B9_G13</strain>
    </source>
</reference>
<accession>A0A497JF63</accession>
<comment type="caution">
    <text evidence="2">The sequence shown here is derived from an EMBL/GenBank/DDBJ whole genome shotgun (WGS) entry which is preliminary data.</text>
</comment>
<keyword evidence="1" id="KW-0812">Transmembrane</keyword>
<proteinExistence type="predicted"/>
<keyword evidence="1" id="KW-0472">Membrane</keyword>
<protein>
    <submittedName>
        <fullName evidence="2">Uncharacterized protein</fullName>
    </submittedName>
</protein>
<feature type="transmembrane region" description="Helical" evidence="1">
    <location>
        <begin position="23"/>
        <end position="44"/>
    </location>
</feature>
<evidence type="ECO:0000256" key="1">
    <source>
        <dbReference type="SAM" id="Phobius"/>
    </source>
</evidence>
<name>A0A497JF63_9ARCH</name>
<evidence type="ECO:0000313" key="3">
    <source>
        <dbReference type="Proteomes" id="UP000277633"/>
    </source>
</evidence>
<feature type="transmembrane region" description="Helical" evidence="1">
    <location>
        <begin position="106"/>
        <end position="127"/>
    </location>
</feature>
<feature type="transmembrane region" description="Helical" evidence="1">
    <location>
        <begin position="51"/>
        <end position="73"/>
    </location>
</feature>
<gene>
    <name evidence="2" type="ORF">DRO07_02930</name>
</gene>
<evidence type="ECO:0000313" key="2">
    <source>
        <dbReference type="EMBL" id="RLG68912.1"/>
    </source>
</evidence>
<dbReference type="Proteomes" id="UP000277633">
    <property type="component" value="Unassembled WGS sequence"/>
</dbReference>
<dbReference type="EMBL" id="QMWO01000111">
    <property type="protein sequence ID" value="RLG68912.1"/>
    <property type="molecule type" value="Genomic_DNA"/>
</dbReference>
<sequence>MEKINIISKEHLKKLLRPNEKKILVSLVLVGLFLLPILLLPALNTITRNPIVLLVFIVYYILLLIPVIVFLGLSSWVALITWVLLALTAYLFGCYIVESRKWLKGIVLFIVSLWVIGLIAMSGIGAYNEVFGHSCQTDEDCIFICGSGAVNRQYIPMRDPFIIIDCFETYAVCENNRCKAVSPAVPKSERDCELLKNFDRQDKCYYNLAEIYEQFRNEKTCEKIKDAQWKNMCYGLLQENKNE</sequence>
<keyword evidence="1" id="KW-1133">Transmembrane helix</keyword>
<dbReference type="AlphaFoldDB" id="A0A497JF63"/>
<feature type="transmembrane region" description="Helical" evidence="1">
    <location>
        <begin position="79"/>
        <end position="97"/>
    </location>
</feature>